<comment type="catalytic activity">
    <reaction evidence="6">
        <text>cytidine(1402) in 16S rRNA + S-adenosyl-L-methionine = N(4)-methylcytidine(1402) in 16S rRNA + S-adenosyl-L-homocysteine + H(+)</text>
        <dbReference type="Rhea" id="RHEA:42928"/>
        <dbReference type="Rhea" id="RHEA-COMP:10286"/>
        <dbReference type="Rhea" id="RHEA-COMP:10287"/>
        <dbReference type="ChEBI" id="CHEBI:15378"/>
        <dbReference type="ChEBI" id="CHEBI:57856"/>
        <dbReference type="ChEBI" id="CHEBI:59789"/>
        <dbReference type="ChEBI" id="CHEBI:74506"/>
        <dbReference type="ChEBI" id="CHEBI:82748"/>
        <dbReference type="EC" id="2.1.1.199"/>
    </reaction>
</comment>
<comment type="similarity">
    <text evidence="1 6">Belongs to the methyltransferase superfamily. RsmH family.</text>
</comment>
<dbReference type="CDD" id="cd02440">
    <property type="entry name" value="AdoMet_MTases"/>
    <property type="match status" value="1"/>
</dbReference>
<dbReference type="SUPFAM" id="SSF53335">
    <property type="entry name" value="S-adenosyl-L-methionine-dependent methyltransferases"/>
    <property type="match status" value="1"/>
</dbReference>
<organism evidence="7 8">
    <name type="scientific">Candidatus Bipolaricaulis anaerobius</name>
    <dbReference type="NCBI Taxonomy" id="2026885"/>
    <lineage>
        <taxon>Bacteria</taxon>
        <taxon>Candidatus Bipolaricaulota</taxon>
        <taxon>Candidatus Bipolaricaulia</taxon>
        <taxon>Candidatus Bipolaricaulales</taxon>
        <taxon>Candidatus Bipolaricaulaceae</taxon>
        <taxon>Candidatus Bipolaricaulis</taxon>
    </lineage>
</organism>
<feature type="binding site" evidence="6">
    <location>
        <position position="80"/>
    </location>
    <ligand>
        <name>S-adenosyl-L-methionine</name>
        <dbReference type="ChEBI" id="CHEBI:59789"/>
    </ligand>
</feature>
<dbReference type="Proteomes" id="UP000249818">
    <property type="component" value="Chromosome BARAN1"/>
</dbReference>
<dbReference type="PANTHER" id="PTHR11265:SF0">
    <property type="entry name" value="12S RRNA N4-METHYLCYTIDINE METHYLTRANSFERASE"/>
    <property type="match status" value="1"/>
</dbReference>
<keyword evidence="3 6" id="KW-0489">Methyltransferase</keyword>
<dbReference type="NCBIfam" id="TIGR00006">
    <property type="entry name" value="16S rRNA (cytosine(1402)-N(4))-methyltransferase RsmH"/>
    <property type="match status" value="1"/>
</dbReference>
<evidence type="ECO:0000313" key="8">
    <source>
        <dbReference type="Proteomes" id="UP000249818"/>
    </source>
</evidence>
<evidence type="ECO:0000256" key="5">
    <source>
        <dbReference type="ARBA" id="ARBA00022691"/>
    </source>
</evidence>
<dbReference type="Pfam" id="PF01795">
    <property type="entry name" value="Methyltransf_5"/>
    <property type="match status" value="1"/>
</dbReference>
<evidence type="ECO:0000256" key="2">
    <source>
        <dbReference type="ARBA" id="ARBA00022552"/>
    </source>
</evidence>
<keyword evidence="6" id="KW-0963">Cytoplasm</keyword>
<dbReference type="SUPFAM" id="SSF81799">
    <property type="entry name" value="Putative methyltransferase TM0872, insert domain"/>
    <property type="match status" value="1"/>
</dbReference>
<dbReference type="InterPro" id="IPR002903">
    <property type="entry name" value="RsmH"/>
</dbReference>
<keyword evidence="4 6" id="KW-0808">Transferase</keyword>
<dbReference type="GO" id="GO:0005737">
    <property type="term" value="C:cytoplasm"/>
    <property type="evidence" value="ECO:0007669"/>
    <property type="project" value="UniProtKB-SubCell"/>
</dbReference>
<keyword evidence="2 6" id="KW-0698">rRNA processing</keyword>
<dbReference type="GO" id="GO:0071424">
    <property type="term" value="F:rRNA (cytosine-N4-)-methyltransferase activity"/>
    <property type="evidence" value="ECO:0007669"/>
    <property type="project" value="UniProtKB-UniRule"/>
</dbReference>
<dbReference type="GO" id="GO:0070475">
    <property type="term" value="P:rRNA base methylation"/>
    <property type="evidence" value="ECO:0007669"/>
    <property type="project" value="UniProtKB-UniRule"/>
</dbReference>
<dbReference type="PANTHER" id="PTHR11265">
    <property type="entry name" value="S-ADENOSYL-METHYLTRANSFERASE MRAW"/>
    <property type="match status" value="1"/>
</dbReference>
<evidence type="ECO:0000313" key="7">
    <source>
        <dbReference type="EMBL" id="SQD92883.1"/>
    </source>
</evidence>
<dbReference type="OrthoDB" id="9806637at2"/>
<dbReference type="InterPro" id="IPR023397">
    <property type="entry name" value="SAM-dep_MeTrfase_MraW_recog"/>
</dbReference>
<sequence length="299" mass="32540">MAGSGQWHEPVLVAEVVRFLAPAPAALIVDATVGTGGHAEALLARGARVIGIDQDPAALDRARERLRPYTDRVQLLPGNFRDLPALVPPVPRVDGVLFDLGASSLQFDSPERGFSFLAAGPLDMRMDPTAPVTAADLVNRLPEAELARILWEYGEERYARRIARAIVQQRPLRTTTELARLVACLYPPGRHRIHPATRTFQALRIAVNDELGALEAGLAGAVRLLAPGGVLCVISFQSLEDRIVKHFLRREALTGRLEVLTKKPLRPGEDEVGRNPRARSAKLRAARVREVGPGLVSCP</sequence>
<dbReference type="HAMAP" id="MF_01007">
    <property type="entry name" value="16SrRNA_methyltr_H"/>
    <property type="match status" value="1"/>
</dbReference>
<dbReference type="PIRSF" id="PIRSF004486">
    <property type="entry name" value="MraW"/>
    <property type="match status" value="1"/>
</dbReference>
<feature type="binding site" evidence="6">
    <location>
        <position position="106"/>
    </location>
    <ligand>
        <name>S-adenosyl-L-methionine</name>
        <dbReference type="ChEBI" id="CHEBI:59789"/>
    </ligand>
</feature>
<dbReference type="AlphaFoldDB" id="A0A2X3K722"/>
<dbReference type="Gene3D" id="1.10.150.170">
    <property type="entry name" value="Putative methyltransferase TM0872, insert domain"/>
    <property type="match status" value="1"/>
</dbReference>
<keyword evidence="8" id="KW-1185">Reference proteome</keyword>
<proteinExistence type="inferred from homology"/>
<evidence type="ECO:0000256" key="3">
    <source>
        <dbReference type="ARBA" id="ARBA00022603"/>
    </source>
</evidence>
<dbReference type="RefSeq" id="WP_122031178.1">
    <property type="nucleotide sequence ID" value="NZ_LS483254.1"/>
</dbReference>
<reference evidence="8" key="1">
    <citation type="submission" date="2018-05" db="EMBL/GenBank/DDBJ databases">
        <authorList>
            <person name="Hao L."/>
        </authorList>
    </citation>
    <scope>NUCLEOTIDE SEQUENCE [LARGE SCALE GENOMIC DNA]</scope>
</reference>
<evidence type="ECO:0000256" key="1">
    <source>
        <dbReference type="ARBA" id="ARBA00010396"/>
    </source>
</evidence>
<comment type="function">
    <text evidence="6">Specifically methylates the N4 position of cytidine in position 1402 (C1402) of 16S rRNA.</text>
</comment>
<protein>
    <recommendedName>
        <fullName evidence="6">Ribosomal RNA small subunit methyltransferase H</fullName>
        <ecNumber evidence="6">2.1.1.199</ecNumber>
    </recommendedName>
    <alternativeName>
        <fullName evidence="6">16S rRNA m(4)C1402 methyltransferase</fullName>
    </alternativeName>
    <alternativeName>
        <fullName evidence="6">rRNA (cytosine-N(4)-)-methyltransferase RsmH</fullName>
    </alternativeName>
</protein>
<gene>
    <name evidence="7" type="primary">mraW</name>
    <name evidence="6" type="synonym">rsmH</name>
    <name evidence="7" type="ORF">BARAN1_0859</name>
</gene>
<evidence type="ECO:0000256" key="4">
    <source>
        <dbReference type="ARBA" id="ARBA00022679"/>
    </source>
</evidence>
<feature type="binding site" evidence="6">
    <location>
        <begin position="36"/>
        <end position="38"/>
    </location>
    <ligand>
        <name>S-adenosyl-L-methionine</name>
        <dbReference type="ChEBI" id="CHEBI:59789"/>
    </ligand>
</feature>
<dbReference type="KEGG" id="bana:BARAN1_0859"/>
<accession>A0A2X3K722</accession>
<comment type="subcellular location">
    <subcellularLocation>
        <location evidence="6">Cytoplasm</location>
    </subcellularLocation>
</comment>
<dbReference type="InterPro" id="IPR029063">
    <property type="entry name" value="SAM-dependent_MTases_sf"/>
</dbReference>
<dbReference type="EC" id="2.1.1.199" evidence="6"/>
<keyword evidence="5 6" id="KW-0949">S-adenosyl-L-methionine</keyword>
<name>A0A2X3K722_9BACT</name>
<dbReference type="EMBL" id="LS483254">
    <property type="protein sequence ID" value="SQD92883.1"/>
    <property type="molecule type" value="Genomic_DNA"/>
</dbReference>
<evidence type="ECO:0000256" key="6">
    <source>
        <dbReference type="HAMAP-Rule" id="MF_01007"/>
    </source>
</evidence>
<feature type="binding site" evidence="6">
    <location>
        <position position="53"/>
    </location>
    <ligand>
        <name>S-adenosyl-L-methionine</name>
        <dbReference type="ChEBI" id="CHEBI:59789"/>
    </ligand>
</feature>
<feature type="binding site" evidence="6">
    <location>
        <position position="99"/>
    </location>
    <ligand>
        <name>S-adenosyl-L-methionine</name>
        <dbReference type="ChEBI" id="CHEBI:59789"/>
    </ligand>
</feature>
<dbReference type="Gene3D" id="3.40.50.150">
    <property type="entry name" value="Vaccinia Virus protein VP39"/>
    <property type="match status" value="1"/>
</dbReference>